<reference evidence="1" key="1">
    <citation type="submission" date="2014-05" db="EMBL/GenBank/DDBJ databases">
        <title>The transcriptome of the halophilic microalga Tetraselmis sp. GSL018 isolated from the Great Salt Lake, Utah.</title>
        <authorList>
            <person name="Jinkerson R.E."/>
            <person name="D'Adamo S."/>
            <person name="Posewitz M.C."/>
        </authorList>
    </citation>
    <scope>NUCLEOTIDE SEQUENCE</scope>
    <source>
        <strain evidence="1">GSL018</strain>
    </source>
</reference>
<dbReference type="AlphaFoldDB" id="A0A061RA25"/>
<accession>A0A061RA25</accession>
<name>A0A061RA25_9CHLO</name>
<protein>
    <submittedName>
        <fullName evidence="1">Uncharacterized protein</fullName>
    </submittedName>
</protein>
<gene>
    <name evidence="1" type="ORF">TSPGSL018_10741</name>
</gene>
<sequence>GGRACQECRRLCPVTSAEADGCCPIFTSQRPCVFTAYFGLLLLAGRILVVQAAGRVREEDTEQDVSTLTFEA</sequence>
<organism evidence="1">
    <name type="scientific">Tetraselmis sp. GSL018</name>
    <dbReference type="NCBI Taxonomy" id="582737"/>
    <lineage>
        <taxon>Eukaryota</taxon>
        <taxon>Viridiplantae</taxon>
        <taxon>Chlorophyta</taxon>
        <taxon>core chlorophytes</taxon>
        <taxon>Chlorodendrophyceae</taxon>
        <taxon>Chlorodendrales</taxon>
        <taxon>Chlorodendraceae</taxon>
        <taxon>Tetraselmis</taxon>
    </lineage>
</organism>
<dbReference type="EMBL" id="GBEZ01018893">
    <property type="protein sequence ID" value="JAC67594.1"/>
    <property type="molecule type" value="Transcribed_RNA"/>
</dbReference>
<proteinExistence type="predicted"/>
<feature type="non-terminal residue" evidence="1">
    <location>
        <position position="1"/>
    </location>
</feature>
<evidence type="ECO:0000313" key="1">
    <source>
        <dbReference type="EMBL" id="JAC67594.1"/>
    </source>
</evidence>
<feature type="non-terminal residue" evidence="1">
    <location>
        <position position="72"/>
    </location>
</feature>